<dbReference type="SUPFAM" id="SSF53613">
    <property type="entry name" value="Ribokinase-like"/>
    <property type="match status" value="1"/>
</dbReference>
<dbReference type="KEGG" id="atq:GH723_17970"/>
<feature type="domain" description="Carbohydrate kinase PfkB" evidence="4">
    <location>
        <begin position="14"/>
        <end position="295"/>
    </location>
</feature>
<dbReference type="EMBL" id="CP045851">
    <property type="protein sequence ID" value="QGG96833.1"/>
    <property type="molecule type" value="Genomic_DNA"/>
</dbReference>
<keyword evidence="2" id="KW-0808">Transferase</keyword>
<dbReference type="Proteomes" id="UP000334019">
    <property type="component" value="Chromosome"/>
</dbReference>
<dbReference type="InterPro" id="IPR029056">
    <property type="entry name" value="Ribokinase-like"/>
</dbReference>
<dbReference type="PANTHER" id="PTHR43320:SF3">
    <property type="entry name" value="CARBOHYDRATE KINASE PFKB DOMAIN-CONTAINING PROTEIN"/>
    <property type="match status" value="1"/>
</dbReference>
<sequence>MGWRRYARRVIATLGDLIDDVVVWAQGPVRRGTDTPARIHRRRGGSAANVASMVARCGGAVRFIGAVGDDGVADRLVDQLAADGVDVVVERVAGRSTGTIVVLVDPVDGERSFLTDRGACDHLATPRTEWLDGVAALHLPLYSFSHEPLSATATSVALAARHRGVQLTIDASSTGAIEDLGVAEALAVIEVLAPDALLANAEEARLLGVGTDRPARGPVRSVIRHGAEPTLVVDADGRTTTIPVPPVEDVVDTTGAGDGFAAGWLLARHRGASAEDAVVEGHAVAARVLRRPGADLAPAVPPTPAPGVEHS</sequence>
<evidence type="ECO:0000256" key="1">
    <source>
        <dbReference type="ARBA" id="ARBA00010688"/>
    </source>
</evidence>
<dbReference type="PROSITE" id="PS00583">
    <property type="entry name" value="PFKB_KINASES_1"/>
    <property type="match status" value="1"/>
</dbReference>
<dbReference type="GO" id="GO:0016301">
    <property type="term" value="F:kinase activity"/>
    <property type="evidence" value="ECO:0007669"/>
    <property type="project" value="UniProtKB-KW"/>
</dbReference>
<protein>
    <recommendedName>
        <fullName evidence="4">Carbohydrate kinase PfkB domain-containing protein</fullName>
    </recommendedName>
</protein>
<dbReference type="InterPro" id="IPR002173">
    <property type="entry name" value="Carboh/pur_kinase_PfkB_CS"/>
</dbReference>
<gene>
    <name evidence="5" type="ORF">GH723_17970</name>
</gene>
<evidence type="ECO:0000256" key="3">
    <source>
        <dbReference type="ARBA" id="ARBA00022777"/>
    </source>
</evidence>
<dbReference type="Gene3D" id="3.40.1190.20">
    <property type="match status" value="1"/>
</dbReference>
<accession>A0A5Q2RLW3</accession>
<evidence type="ECO:0000313" key="5">
    <source>
        <dbReference type="EMBL" id="QGG96833.1"/>
    </source>
</evidence>
<proteinExistence type="inferred from homology"/>
<evidence type="ECO:0000256" key="2">
    <source>
        <dbReference type="ARBA" id="ARBA00022679"/>
    </source>
</evidence>
<evidence type="ECO:0000313" key="6">
    <source>
        <dbReference type="Proteomes" id="UP000334019"/>
    </source>
</evidence>
<evidence type="ECO:0000259" key="4">
    <source>
        <dbReference type="Pfam" id="PF00294"/>
    </source>
</evidence>
<organism evidence="5 6">
    <name type="scientific">Actinomarinicola tropica</name>
    <dbReference type="NCBI Taxonomy" id="2789776"/>
    <lineage>
        <taxon>Bacteria</taxon>
        <taxon>Bacillati</taxon>
        <taxon>Actinomycetota</taxon>
        <taxon>Acidimicrobiia</taxon>
        <taxon>Acidimicrobiales</taxon>
        <taxon>Iamiaceae</taxon>
        <taxon>Actinomarinicola</taxon>
    </lineage>
</organism>
<dbReference type="InterPro" id="IPR011611">
    <property type="entry name" value="PfkB_dom"/>
</dbReference>
<dbReference type="Pfam" id="PF00294">
    <property type="entry name" value="PfkB"/>
    <property type="match status" value="1"/>
</dbReference>
<dbReference type="AlphaFoldDB" id="A0A5Q2RLW3"/>
<dbReference type="PANTHER" id="PTHR43320">
    <property type="entry name" value="SUGAR KINASE"/>
    <property type="match status" value="1"/>
</dbReference>
<reference evidence="5 6" key="1">
    <citation type="submission" date="2019-11" db="EMBL/GenBank/DDBJ databases">
        <authorList>
            <person name="He Y."/>
        </authorList>
    </citation>
    <scope>NUCLEOTIDE SEQUENCE [LARGE SCALE GENOMIC DNA]</scope>
    <source>
        <strain evidence="5 6">SCSIO 58843</strain>
    </source>
</reference>
<name>A0A5Q2RLW3_9ACTN</name>
<comment type="similarity">
    <text evidence="1">Belongs to the carbohydrate kinase PfkB family.</text>
</comment>
<dbReference type="InterPro" id="IPR052700">
    <property type="entry name" value="Carb_kinase_PfkB-like"/>
</dbReference>
<keyword evidence="3" id="KW-0418">Kinase</keyword>
<keyword evidence="6" id="KW-1185">Reference proteome</keyword>